<dbReference type="PANTHER" id="PTHR10816">
    <property type="entry name" value="MYELIN TRANSCRIPTION FACTOR 1-RELATED"/>
    <property type="match status" value="1"/>
</dbReference>
<proteinExistence type="inferred from homology"/>
<evidence type="ECO:0000256" key="1">
    <source>
        <dbReference type="ARBA" id="ARBA00004123"/>
    </source>
</evidence>
<dbReference type="GO" id="GO:0008270">
    <property type="term" value="F:zinc ion binding"/>
    <property type="evidence" value="ECO:0007669"/>
    <property type="project" value="UniProtKB-KW"/>
</dbReference>
<evidence type="ECO:0000256" key="10">
    <source>
        <dbReference type="SAM" id="MobiDB-lite"/>
    </source>
</evidence>
<dbReference type="AlphaFoldDB" id="J9E691"/>
<comment type="similarity">
    <text evidence="2">Belongs to the MYT1 family.</text>
</comment>
<evidence type="ECO:0000256" key="7">
    <source>
        <dbReference type="ARBA" id="ARBA00023015"/>
    </source>
</evidence>
<evidence type="ECO:0000256" key="5">
    <source>
        <dbReference type="ARBA" id="ARBA00022771"/>
    </source>
</evidence>
<evidence type="ECO:0000256" key="9">
    <source>
        <dbReference type="ARBA" id="ARBA00023242"/>
    </source>
</evidence>
<gene>
    <name evidence="11" type="ORF">WUBG_11438</name>
</gene>
<dbReference type="PROSITE" id="PS51802">
    <property type="entry name" value="ZF_CCHHC"/>
    <property type="match status" value="1"/>
</dbReference>
<dbReference type="FunFam" id="4.10.320.30:FF:000001">
    <property type="entry name" value="Myelin transcription factor 1-like, a"/>
    <property type="match status" value="1"/>
</dbReference>
<evidence type="ECO:0000256" key="3">
    <source>
        <dbReference type="ARBA" id="ARBA00022723"/>
    </source>
</evidence>
<dbReference type="EMBL" id="ADBV01007517">
    <property type="protein sequence ID" value="EJW77653.1"/>
    <property type="molecule type" value="Genomic_DNA"/>
</dbReference>
<dbReference type="GO" id="GO:0007399">
    <property type="term" value="P:nervous system development"/>
    <property type="evidence" value="ECO:0007669"/>
    <property type="project" value="UniProtKB-KW"/>
</dbReference>
<dbReference type="SUPFAM" id="SSF103637">
    <property type="entry name" value="CCHHC domain"/>
    <property type="match status" value="1"/>
</dbReference>
<dbReference type="GO" id="GO:0006355">
    <property type="term" value="P:regulation of DNA-templated transcription"/>
    <property type="evidence" value="ECO:0007669"/>
    <property type="project" value="InterPro"/>
</dbReference>
<feature type="non-terminal residue" evidence="11">
    <location>
        <position position="1"/>
    </location>
</feature>
<comment type="subcellular location">
    <subcellularLocation>
        <location evidence="1">Nucleus</location>
    </subcellularLocation>
</comment>
<dbReference type="GO" id="GO:0005634">
    <property type="term" value="C:nucleus"/>
    <property type="evidence" value="ECO:0007669"/>
    <property type="project" value="UniProtKB-SubCell"/>
</dbReference>
<dbReference type="Pfam" id="PF01530">
    <property type="entry name" value="zf-C2HC"/>
    <property type="match status" value="1"/>
</dbReference>
<evidence type="ECO:0000256" key="4">
    <source>
        <dbReference type="ARBA" id="ARBA00022737"/>
    </source>
</evidence>
<keyword evidence="4" id="KW-0677">Repeat</keyword>
<keyword evidence="7" id="KW-0805">Transcription regulation</keyword>
<evidence type="ECO:0000256" key="8">
    <source>
        <dbReference type="ARBA" id="ARBA00023163"/>
    </source>
</evidence>
<sequence length="265" mass="28574">ITEEQDDDLDGNINKFTNNIIIDTSDKIICKPSTSNLIGNQILSNQITSSKLSTITSFNTTTSTTTTTDTDTTITDTITSTTTDNSTSSTTITTTTTTTTNHLPLPFSIESLATSTPKHISISNVNLNTIENISSPESCTSQSPHSIDSRSSQYTSYDKSSIKQLSSFDNCDFRNPSKISYSLLSSSSSSVAASSSTTTFHAGLKNRNESGKLTCPTPGCDGSGHQTGLYTHHRSLSGCPRRPDKSTIQCESNLLISFRNDFVIY</sequence>
<evidence type="ECO:0000313" key="11">
    <source>
        <dbReference type="EMBL" id="EJW77653.1"/>
    </source>
</evidence>
<keyword evidence="5" id="KW-0863">Zinc-finger</keyword>
<keyword evidence="3" id="KW-0479">Metal-binding</keyword>
<dbReference type="InterPro" id="IPR002515">
    <property type="entry name" value="Znf_C2H2C"/>
</dbReference>
<accession>J9E691</accession>
<keyword evidence="9" id="KW-0539">Nucleus</keyword>
<feature type="region of interest" description="Disordered" evidence="10">
    <location>
        <begin position="135"/>
        <end position="154"/>
    </location>
</feature>
<keyword evidence="8" id="KW-0804">Transcription</keyword>
<organism evidence="11 12">
    <name type="scientific">Wuchereria bancrofti</name>
    <dbReference type="NCBI Taxonomy" id="6293"/>
    <lineage>
        <taxon>Eukaryota</taxon>
        <taxon>Metazoa</taxon>
        <taxon>Ecdysozoa</taxon>
        <taxon>Nematoda</taxon>
        <taxon>Chromadorea</taxon>
        <taxon>Rhabditida</taxon>
        <taxon>Spirurina</taxon>
        <taxon>Spiruromorpha</taxon>
        <taxon>Filarioidea</taxon>
        <taxon>Onchocercidae</taxon>
        <taxon>Wuchereria</taxon>
    </lineage>
</organism>
<protein>
    <submittedName>
        <fullName evidence="11">Uncharacterized protein</fullName>
    </submittedName>
</protein>
<evidence type="ECO:0000256" key="6">
    <source>
        <dbReference type="ARBA" id="ARBA00022833"/>
    </source>
</evidence>
<name>J9E691_WUCBA</name>
<dbReference type="Proteomes" id="UP000004810">
    <property type="component" value="Unassembled WGS sequence"/>
</dbReference>
<dbReference type="PANTHER" id="PTHR10816:SF15">
    <property type="entry name" value="MYELIN TRANSCRIPTION FACTOR 1-LIKE PROTEIN"/>
    <property type="match status" value="1"/>
</dbReference>
<reference evidence="12" key="1">
    <citation type="submission" date="2012-08" db="EMBL/GenBank/DDBJ databases">
        <title>The Genome Sequence of Wuchereria bancrofti.</title>
        <authorList>
            <person name="Nutman T.B."/>
            <person name="Fink D.L."/>
            <person name="Russ C."/>
            <person name="Young S."/>
            <person name="Zeng Q."/>
            <person name="Koehrsen M."/>
            <person name="Alvarado L."/>
            <person name="Berlin A."/>
            <person name="Chapman S.B."/>
            <person name="Chen Z."/>
            <person name="Freedman E."/>
            <person name="Gellesch M."/>
            <person name="Goldberg J."/>
            <person name="Griggs A."/>
            <person name="Gujja S."/>
            <person name="Heilman E.R."/>
            <person name="Heiman D."/>
            <person name="Hepburn T."/>
            <person name="Howarth C."/>
            <person name="Jen D."/>
            <person name="Larson L."/>
            <person name="Lewis B."/>
            <person name="Mehta T."/>
            <person name="Park D."/>
            <person name="Pearson M."/>
            <person name="Roberts A."/>
            <person name="Saif S."/>
            <person name="Shea T."/>
            <person name="Shenoy N."/>
            <person name="Sisk P."/>
            <person name="Stolte C."/>
            <person name="Sykes S."/>
            <person name="Walk T."/>
            <person name="White J."/>
            <person name="Yandava C."/>
            <person name="Haas B."/>
            <person name="Henn M.R."/>
            <person name="Nusbaum C."/>
            <person name="Birren B."/>
        </authorList>
    </citation>
    <scope>NUCLEOTIDE SEQUENCE [LARGE SCALE GENOMIC DNA]</scope>
    <source>
        <strain evidence="12">NA</strain>
    </source>
</reference>
<evidence type="ECO:0000313" key="12">
    <source>
        <dbReference type="Proteomes" id="UP000004810"/>
    </source>
</evidence>
<keyword evidence="6" id="KW-0862">Zinc</keyword>
<dbReference type="InterPro" id="IPR036060">
    <property type="entry name" value="Znf_C2H2C_sf"/>
</dbReference>
<evidence type="ECO:0000256" key="2">
    <source>
        <dbReference type="ARBA" id="ARBA00010194"/>
    </source>
</evidence>
<dbReference type="Gene3D" id="4.10.320.30">
    <property type="match status" value="1"/>
</dbReference>
<comment type="caution">
    <text evidence="11">The sequence shown here is derived from an EMBL/GenBank/DDBJ whole genome shotgun (WGS) entry which is preliminary data.</text>
</comment>